<sequence>MFTFQISKMFQGYSTSFPHGAPQLQVLTISDVSRLTIPFGGDTPALRTLKLSYCPVPWCLFKLSSLTTLILECVPVQSQQSTEEFLAMLSRLQNLKHLDRG</sequence>
<dbReference type="InterPro" id="IPR032675">
    <property type="entry name" value="LRR_dom_sf"/>
</dbReference>
<keyword evidence="2" id="KW-1185">Reference proteome</keyword>
<reference evidence="1" key="1">
    <citation type="submission" date="2019-10" db="EMBL/GenBank/DDBJ databases">
        <authorList>
            <consortium name="DOE Joint Genome Institute"/>
            <person name="Kuo A."/>
            <person name="Miyauchi S."/>
            <person name="Kiss E."/>
            <person name="Drula E."/>
            <person name="Kohler A."/>
            <person name="Sanchez-Garcia M."/>
            <person name="Andreopoulos B."/>
            <person name="Barry K.W."/>
            <person name="Bonito G."/>
            <person name="Buee M."/>
            <person name="Carver A."/>
            <person name="Chen C."/>
            <person name="Cichocki N."/>
            <person name="Clum A."/>
            <person name="Culley D."/>
            <person name="Crous P.W."/>
            <person name="Fauchery L."/>
            <person name="Girlanda M."/>
            <person name="Hayes R."/>
            <person name="Keri Z."/>
            <person name="LaButti K."/>
            <person name="Lipzen A."/>
            <person name="Lombard V."/>
            <person name="Magnuson J."/>
            <person name="Maillard F."/>
            <person name="Morin E."/>
            <person name="Murat C."/>
            <person name="Nolan M."/>
            <person name="Ohm R."/>
            <person name="Pangilinan J."/>
            <person name="Pereira M."/>
            <person name="Perotto S."/>
            <person name="Peter M."/>
            <person name="Riley R."/>
            <person name="Sitrit Y."/>
            <person name="Stielow B."/>
            <person name="Szollosi G."/>
            <person name="Zifcakova L."/>
            <person name="Stursova M."/>
            <person name="Spatafora J.W."/>
            <person name="Tedersoo L."/>
            <person name="Vaario L.-M."/>
            <person name="Yamada A."/>
            <person name="Yan M."/>
            <person name="Wang P."/>
            <person name="Xu J."/>
            <person name="Bruns T."/>
            <person name="Baldrian P."/>
            <person name="Vilgalys R."/>
            <person name="Henrissat B."/>
            <person name="Grigoriev I.V."/>
            <person name="Hibbett D."/>
            <person name="Nagy L.G."/>
            <person name="Martin F.M."/>
        </authorList>
    </citation>
    <scope>NUCLEOTIDE SEQUENCE</scope>
    <source>
        <strain evidence="1">BED1</strain>
    </source>
</reference>
<dbReference type="Proteomes" id="UP001194468">
    <property type="component" value="Unassembled WGS sequence"/>
</dbReference>
<dbReference type="EMBL" id="WHUW01000019">
    <property type="protein sequence ID" value="KAF8437239.1"/>
    <property type="molecule type" value="Genomic_DNA"/>
</dbReference>
<evidence type="ECO:0000313" key="2">
    <source>
        <dbReference type="Proteomes" id="UP001194468"/>
    </source>
</evidence>
<evidence type="ECO:0000313" key="1">
    <source>
        <dbReference type="EMBL" id="KAF8437239.1"/>
    </source>
</evidence>
<protein>
    <submittedName>
        <fullName evidence="1">Uncharacterized protein</fullName>
    </submittedName>
</protein>
<dbReference type="Gene3D" id="3.80.10.10">
    <property type="entry name" value="Ribonuclease Inhibitor"/>
    <property type="match status" value="1"/>
</dbReference>
<proteinExistence type="predicted"/>
<dbReference type="AlphaFoldDB" id="A0AAD4BR91"/>
<reference evidence="1" key="2">
    <citation type="journal article" date="2020" name="Nat. Commun.">
        <title>Large-scale genome sequencing of mycorrhizal fungi provides insights into the early evolution of symbiotic traits.</title>
        <authorList>
            <person name="Miyauchi S."/>
            <person name="Kiss E."/>
            <person name="Kuo A."/>
            <person name="Drula E."/>
            <person name="Kohler A."/>
            <person name="Sanchez-Garcia M."/>
            <person name="Morin E."/>
            <person name="Andreopoulos B."/>
            <person name="Barry K.W."/>
            <person name="Bonito G."/>
            <person name="Buee M."/>
            <person name="Carver A."/>
            <person name="Chen C."/>
            <person name="Cichocki N."/>
            <person name="Clum A."/>
            <person name="Culley D."/>
            <person name="Crous P.W."/>
            <person name="Fauchery L."/>
            <person name="Girlanda M."/>
            <person name="Hayes R.D."/>
            <person name="Keri Z."/>
            <person name="LaButti K."/>
            <person name="Lipzen A."/>
            <person name="Lombard V."/>
            <person name="Magnuson J."/>
            <person name="Maillard F."/>
            <person name="Murat C."/>
            <person name="Nolan M."/>
            <person name="Ohm R.A."/>
            <person name="Pangilinan J."/>
            <person name="Pereira M.F."/>
            <person name="Perotto S."/>
            <person name="Peter M."/>
            <person name="Pfister S."/>
            <person name="Riley R."/>
            <person name="Sitrit Y."/>
            <person name="Stielow J.B."/>
            <person name="Szollosi G."/>
            <person name="Zifcakova L."/>
            <person name="Stursova M."/>
            <person name="Spatafora J.W."/>
            <person name="Tedersoo L."/>
            <person name="Vaario L.M."/>
            <person name="Yamada A."/>
            <person name="Yan M."/>
            <person name="Wang P."/>
            <person name="Xu J."/>
            <person name="Bruns T."/>
            <person name="Baldrian P."/>
            <person name="Vilgalys R."/>
            <person name="Dunand C."/>
            <person name="Henrissat B."/>
            <person name="Grigoriev I.V."/>
            <person name="Hibbett D."/>
            <person name="Nagy L.G."/>
            <person name="Martin F.M."/>
        </authorList>
    </citation>
    <scope>NUCLEOTIDE SEQUENCE</scope>
    <source>
        <strain evidence="1">BED1</strain>
    </source>
</reference>
<accession>A0AAD4BR91</accession>
<dbReference type="SUPFAM" id="SSF52047">
    <property type="entry name" value="RNI-like"/>
    <property type="match status" value="1"/>
</dbReference>
<name>A0AAD4BR91_BOLED</name>
<gene>
    <name evidence="1" type="ORF">L210DRAFT_2362617</name>
</gene>
<organism evidence="1 2">
    <name type="scientific">Boletus edulis BED1</name>
    <dbReference type="NCBI Taxonomy" id="1328754"/>
    <lineage>
        <taxon>Eukaryota</taxon>
        <taxon>Fungi</taxon>
        <taxon>Dikarya</taxon>
        <taxon>Basidiomycota</taxon>
        <taxon>Agaricomycotina</taxon>
        <taxon>Agaricomycetes</taxon>
        <taxon>Agaricomycetidae</taxon>
        <taxon>Boletales</taxon>
        <taxon>Boletineae</taxon>
        <taxon>Boletaceae</taxon>
        <taxon>Boletoideae</taxon>
        <taxon>Boletus</taxon>
    </lineage>
</organism>
<comment type="caution">
    <text evidence="1">The sequence shown here is derived from an EMBL/GenBank/DDBJ whole genome shotgun (WGS) entry which is preliminary data.</text>
</comment>